<gene>
    <name evidence="1" type="ORF">CALMAC_LOCUS20068</name>
</gene>
<reference evidence="1 2" key="1">
    <citation type="submission" date="2019-01" db="EMBL/GenBank/DDBJ databases">
        <authorList>
            <person name="Sayadi A."/>
        </authorList>
    </citation>
    <scope>NUCLEOTIDE SEQUENCE [LARGE SCALE GENOMIC DNA]</scope>
</reference>
<dbReference type="EMBL" id="CAACVG010014436">
    <property type="protein sequence ID" value="VEN63163.1"/>
    <property type="molecule type" value="Genomic_DNA"/>
</dbReference>
<evidence type="ECO:0000313" key="1">
    <source>
        <dbReference type="EMBL" id="VEN63163.1"/>
    </source>
</evidence>
<proteinExistence type="predicted"/>
<name>A0A653DSE8_CALMS</name>
<dbReference type="AlphaFoldDB" id="A0A653DSE8"/>
<evidence type="ECO:0000313" key="2">
    <source>
        <dbReference type="Proteomes" id="UP000410492"/>
    </source>
</evidence>
<keyword evidence="2" id="KW-1185">Reference proteome</keyword>
<accession>A0A653DSE8</accession>
<organism evidence="1 2">
    <name type="scientific">Callosobruchus maculatus</name>
    <name type="common">Southern cowpea weevil</name>
    <name type="synonym">Pulse bruchid</name>
    <dbReference type="NCBI Taxonomy" id="64391"/>
    <lineage>
        <taxon>Eukaryota</taxon>
        <taxon>Metazoa</taxon>
        <taxon>Ecdysozoa</taxon>
        <taxon>Arthropoda</taxon>
        <taxon>Hexapoda</taxon>
        <taxon>Insecta</taxon>
        <taxon>Pterygota</taxon>
        <taxon>Neoptera</taxon>
        <taxon>Endopterygota</taxon>
        <taxon>Coleoptera</taxon>
        <taxon>Polyphaga</taxon>
        <taxon>Cucujiformia</taxon>
        <taxon>Chrysomeloidea</taxon>
        <taxon>Chrysomelidae</taxon>
        <taxon>Bruchinae</taxon>
        <taxon>Bruchini</taxon>
        <taxon>Callosobruchus</taxon>
    </lineage>
</organism>
<dbReference type="OrthoDB" id="6766830at2759"/>
<protein>
    <submittedName>
        <fullName evidence="1">Uncharacterized protein</fullName>
    </submittedName>
</protein>
<dbReference type="Proteomes" id="UP000410492">
    <property type="component" value="Unassembled WGS sequence"/>
</dbReference>
<sequence>MNYINMAGMLKFHAYILASIGLHLTEALFRPPLLPANEFNRNENDIEEIEYLPNPETPMTLGDPWYSDSFEEIDADLFSPPSKKSQTLCRVRKIQKSHYEDGYEFHPKQYNEYECVPYEGDLTESSVHNLDICPVHQDHCVDVQKYLYYAKKKTDEMCWSLQRRVVKAGCKCIPPVNDICLANGSSCKTLEKKVVFGKKLSDSQCLITQEKVVKVGCNCIHHVKFHFP</sequence>